<dbReference type="RefSeq" id="WP_064383892.1">
    <property type="nucleotide sequence ID" value="NZ_CP014205.2"/>
</dbReference>
<name>A0ABM5ZSX1_9PSED</name>
<gene>
    <name evidence="1" type="ORF">AWU82_26980</name>
</gene>
<evidence type="ECO:0000313" key="2">
    <source>
        <dbReference type="Proteomes" id="UP000075187"/>
    </source>
</evidence>
<reference evidence="1" key="1">
    <citation type="submission" date="2017-12" db="EMBL/GenBank/DDBJ databases">
        <title>Pseudomonas sp. MS586 complete sequence.</title>
        <authorList>
            <person name="Lu S."/>
            <person name="Deng P."/>
        </authorList>
    </citation>
    <scope>NUCLEOTIDE SEQUENCE</scope>
    <source>
        <strain evidence="1">MS586</strain>
    </source>
</reference>
<dbReference type="Proteomes" id="UP000075187">
    <property type="component" value="Chromosome"/>
</dbReference>
<proteinExistence type="predicted"/>
<dbReference type="EMBL" id="CP014205">
    <property type="protein sequence ID" value="AMQ86835.1"/>
    <property type="molecule type" value="Genomic_DNA"/>
</dbReference>
<organism evidence="1 2">
    <name type="scientific">Pseudomonas glycinae</name>
    <dbReference type="NCBI Taxonomy" id="1785145"/>
    <lineage>
        <taxon>Bacteria</taxon>
        <taxon>Pseudomonadati</taxon>
        <taxon>Pseudomonadota</taxon>
        <taxon>Gammaproteobacteria</taxon>
        <taxon>Pseudomonadales</taxon>
        <taxon>Pseudomonadaceae</taxon>
        <taxon>Pseudomonas</taxon>
    </lineage>
</organism>
<sequence length="143" mass="15620">MSNLNAVVVTAKFQLTIDIKAEGFSFSSKTIVTDNVDGWTSDGKTVELDILTENSASKQIITLKISQEEAPIVISIAQSTLGRNGLNQVHYNNIQQDLESTTTKLSSNLFKYDVSKIELEATSDLLDQSCKISGFGSILIHHV</sequence>
<keyword evidence="2" id="KW-1185">Reference proteome</keyword>
<evidence type="ECO:0000313" key="1">
    <source>
        <dbReference type="EMBL" id="AMQ86835.1"/>
    </source>
</evidence>
<protein>
    <submittedName>
        <fullName evidence="1">Uncharacterized protein</fullName>
    </submittedName>
</protein>
<accession>A0ABM5ZSX1</accession>